<sequence length="199" mass="21406">MNINALTGLLLELASQSTSKTTRIAKAEGPPRLPGEAPAAFKSALRAASGAGPAPEQPALQKAGQPADEASQLPPFIPLPLRSELFREARFFARTGGGRAGKAAARAPASDVFICLVTENLGRLWAGLSWRDELLSVRYFTENEAASRMLAENFPELKESLQEIGFAEVSLSSLVRGELKAIAEELLPKFQAHLLDRKI</sequence>
<feature type="region of interest" description="Disordered" evidence="1">
    <location>
        <begin position="46"/>
        <end position="73"/>
    </location>
</feature>
<dbReference type="EMBL" id="AP009389">
    <property type="protein sequence ID" value="BAF58645.1"/>
    <property type="molecule type" value="Genomic_DNA"/>
</dbReference>
<proteinExistence type="predicted"/>
<reference evidence="4" key="1">
    <citation type="journal article" date="2008" name="Genome Res.">
        <title>The genome of Pelotomaculum thermopropionicum reveals niche-associated evolution in anaerobic microbiota.</title>
        <authorList>
            <person name="Kosaka T."/>
            <person name="Kato S."/>
            <person name="Shimoyama T."/>
            <person name="Ishii S."/>
            <person name="Abe T."/>
            <person name="Watanabe K."/>
        </authorList>
    </citation>
    <scope>NUCLEOTIDE SEQUENCE [LARGE SCALE GENOMIC DNA]</scope>
    <source>
        <strain evidence="4">DSM 13744 / JCM 10971 / SI</strain>
    </source>
</reference>
<accession>A5D542</accession>
<dbReference type="Pfam" id="PF02120">
    <property type="entry name" value="Flg_hook"/>
    <property type="match status" value="1"/>
</dbReference>
<feature type="domain" description="Flagellar hook-length control protein-like C-terminal" evidence="2">
    <location>
        <begin position="99"/>
        <end position="172"/>
    </location>
</feature>
<dbReference type="HOGENOM" id="CLU_1371087_0_0_9"/>
<dbReference type="InterPro" id="IPR038610">
    <property type="entry name" value="FliK-like_C_sf"/>
</dbReference>
<keyword evidence="4" id="KW-1185">Reference proteome</keyword>
<evidence type="ECO:0000259" key="2">
    <source>
        <dbReference type="Pfam" id="PF02120"/>
    </source>
</evidence>
<dbReference type="InterPro" id="IPR021136">
    <property type="entry name" value="Flagellar_hook_control-like_C"/>
</dbReference>
<dbReference type="STRING" id="370438.PTH_0465"/>
<evidence type="ECO:0000313" key="4">
    <source>
        <dbReference type="Proteomes" id="UP000006556"/>
    </source>
</evidence>
<organism evidence="3 4">
    <name type="scientific">Pelotomaculum thermopropionicum (strain DSM 13744 / JCM 10971 / SI)</name>
    <dbReference type="NCBI Taxonomy" id="370438"/>
    <lineage>
        <taxon>Bacteria</taxon>
        <taxon>Bacillati</taxon>
        <taxon>Bacillota</taxon>
        <taxon>Clostridia</taxon>
        <taxon>Eubacteriales</taxon>
        <taxon>Desulfotomaculaceae</taxon>
        <taxon>Pelotomaculum</taxon>
    </lineage>
</organism>
<dbReference type="Proteomes" id="UP000006556">
    <property type="component" value="Chromosome"/>
</dbReference>
<protein>
    <recommendedName>
        <fullName evidence="2">Flagellar hook-length control protein-like C-terminal domain-containing protein</fullName>
    </recommendedName>
</protein>
<evidence type="ECO:0000313" key="3">
    <source>
        <dbReference type="EMBL" id="BAF58645.1"/>
    </source>
</evidence>
<dbReference type="KEGG" id="pth:PTH_0465"/>
<dbReference type="AlphaFoldDB" id="A5D542"/>
<dbReference type="Gene3D" id="3.30.750.140">
    <property type="match status" value="1"/>
</dbReference>
<dbReference type="eggNOG" id="COG3144">
    <property type="taxonomic scope" value="Bacteria"/>
</dbReference>
<name>A5D542_PELTS</name>
<evidence type="ECO:0000256" key="1">
    <source>
        <dbReference type="SAM" id="MobiDB-lite"/>
    </source>
</evidence>
<gene>
    <name evidence="3" type="ordered locus">PTH_0465</name>
</gene>